<dbReference type="InterPro" id="IPR045864">
    <property type="entry name" value="aa-tRNA-synth_II/BPL/LPL"/>
</dbReference>
<dbReference type="InterPro" id="IPR045060">
    <property type="entry name" value="Phe-tRNA-ligase_IIc_bsu"/>
</dbReference>
<evidence type="ECO:0000313" key="4">
    <source>
        <dbReference type="Proteomes" id="UP000784294"/>
    </source>
</evidence>
<protein>
    <recommendedName>
        <fullName evidence="2">Phenylalanyl tRNA synthetase beta chain core domain-containing protein</fullName>
    </recommendedName>
</protein>
<dbReference type="GO" id="GO:0004826">
    <property type="term" value="F:phenylalanine-tRNA ligase activity"/>
    <property type="evidence" value="ECO:0007669"/>
    <property type="project" value="InterPro"/>
</dbReference>
<dbReference type="PANTHER" id="PTHR10947">
    <property type="entry name" value="PHENYLALANYL-TRNA SYNTHETASE BETA CHAIN AND LEUCINE-RICH REPEAT-CONTAINING PROTEIN 47"/>
    <property type="match status" value="1"/>
</dbReference>
<accession>A0A448XED3</accession>
<feature type="signal peptide" evidence="1">
    <location>
        <begin position="1"/>
        <end position="15"/>
    </location>
</feature>
<dbReference type="Gene3D" id="3.30.930.10">
    <property type="entry name" value="Bira Bifunctional Protein, Domain 2"/>
    <property type="match status" value="1"/>
</dbReference>
<keyword evidence="1" id="KW-0732">Signal</keyword>
<dbReference type="SUPFAM" id="SSF55681">
    <property type="entry name" value="Class II aaRS and biotin synthetases"/>
    <property type="match status" value="1"/>
</dbReference>
<dbReference type="Pfam" id="PF17759">
    <property type="entry name" value="tRNA_synthFbeta"/>
    <property type="match status" value="1"/>
</dbReference>
<dbReference type="Proteomes" id="UP000784294">
    <property type="component" value="Unassembled WGS sequence"/>
</dbReference>
<feature type="domain" description="Phenylalanyl tRNA synthetase beta chain core" evidence="2">
    <location>
        <begin position="29"/>
        <end position="158"/>
    </location>
</feature>
<feature type="chain" id="PRO_5019435355" description="Phenylalanyl tRNA synthetase beta chain core domain-containing protein" evidence="1">
    <location>
        <begin position="16"/>
        <end position="162"/>
    </location>
</feature>
<gene>
    <name evidence="3" type="ORF">PXEA_LOCUS28227</name>
</gene>
<sequence>MNLVSFLSRTHLMLSFTFHYLQYDAVYQDVGAVNCRQVCAVYYNKSSGFEIIHGLLDRLMQVLEVYPSADLVKDKKSIGASAISLERTVYFLEPTQDVSFFEGRCARILLCRQTENSDLSSLPTKPAPLVVGHFGVLHPEVLRNFDLYLPCSALELNLEDFL</sequence>
<name>A0A448XED3_9PLAT</name>
<keyword evidence="4" id="KW-1185">Reference proteome</keyword>
<dbReference type="OrthoDB" id="1698572at2759"/>
<dbReference type="EMBL" id="CAAALY010248395">
    <property type="protein sequence ID" value="VEL34787.1"/>
    <property type="molecule type" value="Genomic_DNA"/>
</dbReference>
<organism evidence="3 4">
    <name type="scientific">Protopolystoma xenopodis</name>
    <dbReference type="NCBI Taxonomy" id="117903"/>
    <lineage>
        <taxon>Eukaryota</taxon>
        <taxon>Metazoa</taxon>
        <taxon>Spiralia</taxon>
        <taxon>Lophotrochozoa</taxon>
        <taxon>Platyhelminthes</taxon>
        <taxon>Monogenea</taxon>
        <taxon>Polyopisthocotylea</taxon>
        <taxon>Polystomatidea</taxon>
        <taxon>Polystomatidae</taxon>
        <taxon>Protopolystoma</taxon>
    </lineage>
</organism>
<dbReference type="GO" id="GO:0006432">
    <property type="term" value="P:phenylalanyl-tRNA aminoacylation"/>
    <property type="evidence" value="ECO:0007669"/>
    <property type="project" value="InterPro"/>
</dbReference>
<comment type="caution">
    <text evidence="3">The sequence shown here is derived from an EMBL/GenBank/DDBJ whole genome shotgun (WGS) entry which is preliminary data.</text>
</comment>
<reference evidence="3" key="1">
    <citation type="submission" date="2018-11" db="EMBL/GenBank/DDBJ databases">
        <authorList>
            <consortium name="Pathogen Informatics"/>
        </authorList>
    </citation>
    <scope>NUCLEOTIDE SEQUENCE</scope>
</reference>
<dbReference type="GO" id="GO:0009328">
    <property type="term" value="C:phenylalanine-tRNA ligase complex"/>
    <property type="evidence" value="ECO:0007669"/>
    <property type="project" value="TreeGrafter"/>
</dbReference>
<dbReference type="PANTHER" id="PTHR10947:SF0">
    <property type="entry name" value="PHENYLALANINE--TRNA LIGASE BETA SUBUNIT"/>
    <property type="match status" value="1"/>
</dbReference>
<dbReference type="InterPro" id="IPR041616">
    <property type="entry name" value="PheRS_beta_core"/>
</dbReference>
<evidence type="ECO:0000256" key="1">
    <source>
        <dbReference type="SAM" id="SignalP"/>
    </source>
</evidence>
<evidence type="ECO:0000259" key="2">
    <source>
        <dbReference type="Pfam" id="PF17759"/>
    </source>
</evidence>
<evidence type="ECO:0000313" key="3">
    <source>
        <dbReference type="EMBL" id="VEL34787.1"/>
    </source>
</evidence>
<proteinExistence type="predicted"/>
<dbReference type="AlphaFoldDB" id="A0A448XED3"/>